<organism evidence="2">
    <name type="scientific">Treponema denticola OTK</name>
    <dbReference type="NCBI Taxonomy" id="999434"/>
    <lineage>
        <taxon>Bacteria</taxon>
        <taxon>Pseudomonadati</taxon>
        <taxon>Spirochaetota</taxon>
        <taxon>Spirochaetia</taxon>
        <taxon>Spirochaetales</taxon>
        <taxon>Treponemataceae</taxon>
        <taxon>Treponema</taxon>
    </lineage>
</organism>
<dbReference type="HOGENOM" id="CLU_130257_9_3_12"/>
<accession>A0A0F6MLS0</accession>
<dbReference type="AlphaFoldDB" id="A0A0F6MLS0"/>
<feature type="domain" description="Polymerase nucleotidyl transferase" evidence="1">
    <location>
        <begin position="18"/>
        <end position="96"/>
    </location>
</feature>
<name>A0A0F6MLS0_TREDN</name>
<sequence length="113" mass="13028">MVELSKWGSIMINKEIFEIRDRFLEAVKPQKIILFGSYAKNSFTEDSDYDFYLIMPDDTKNVLHSAQKAYLSLIDMDTKPVDIVVNTAAVFEKRSKMPTLERLVAQDGVVIYE</sequence>
<dbReference type="PATRIC" id="fig|999434.4.peg.1814"/>
<dbReference type="Gene3D" id="3.30.460.10">
    <property type="entry name" value="Beta Polymerase, domain 2"/>
    <property type="match status" value="1"/>
</dbReference>
<dbReference type="InterPro" id="IPR002934">
    <property type="entry name" value="Polymerase_NTP_transf_dom"/>
</dbReference>
<dbReference type="EMBL" id="AGDY01000009">
    <property type="protein sequence ID" value="EMB20289.1"/>
    <property type="molecule type" value="Genomic_DNA"/>
</dbReference>
<dbReference type="Proteomes" id="UP000011701">
    <property type="component" value="Chromosome"/>
</dbReference>
<dbReference type="RefSeq" id="WP_002692656.1">
    <property type="nucleotide sequence ID" value="NZ_CM001797.1"/>
</dbReference>
<gene>
    <name evidence="2" type="ORF">HMPREF9723_01749</name>
</gene>
<dbReference type="Pfam" id="PF01909">
    <property type="entry name" value="NTP_transf_2"/>
    <property type="match status" value="1"/>
</dbReference>
<evidence type="ECO:0000313" key="2">
    <source>
        <dbReference type="EMBL" id="EMB20289.1"/>
    </source>
</evidence>
<dbReference type="CDD" id="cd05403">
    <property type="entry name" value="NT_KNTase_like"/>
    <property type="match status" value="1"/>
</dbReference>
<proteinExistence type="predicted"/>
<comment type="caution">
    <text evidence="2">The sequence shown here is derived from an EMBL/GenBank/DDBJ whole genome shotgun (WGS) entry which is preliminary data.</text>
</comment>
<dbReference type="PANTHER" id="PTHR37030:SF1">
    <property type="entry name" value="NUCLEOTIDYLTRANSFERASE"/>
    <property type="match status" value="1"/>
</dbReference>
<evidence type="ECO:0000259" key="1">
    <source>
        <dbReference type="Pfam" id="PF01909"/>
    </source>
</evidence>
<dbReference type="GO" id="GO:0016779">
    <property type="term" value="F:nucleotidyltransferase activity"/>
    <property type="evidence" value="ECO:0007669"/>
    <property type="project" value="InterPro"/>
</dbReference>
<dbReference type="SUPFAM" id="SSF81301">
    <property type="entry name" value="Nucleotidyltransferase"/>
    <property type="match status" value="1"/>
</dbReference>
<dbReference type="InterPro" id="IPR043519">
    <property type="entry name" value="NT_sf"/>
</dbReference>
<protein>
    <recommendedName>
        <fullName evidence="1">Polymerase nucleotidyl transferase domain-containing protein</fullName>
    </recommendedName>
</protein>
<dbReference type="PANTHER" id="PTHR37030">
    <property type="entry name" value="NUCLEOTIDYLTRANSFERASE"/>
    <property type="match status" value="1"/>
</dbReference>
<reference evidence="2" key="1">
    <citation type="submission" date="2012-01" db="EMBL/GenBank/DDBJ databases">
        <title>The Genome Sequence of Treponema denticola OTK.</title>
        <authorList>
            <consortium name="The Broad Institute Genome Sequencing Platform"/>
            <person name="Earl A."/>
            <person name="Ward D."/>
            <person name="Feldgarden M."/>
            <person name="Gevers D."/>
            <person name="Blanton J.M."/>
            <person name="Fenno C.J."/>
            <person name="Baranova O.V."/>
            <person name="Mathney J."/>
            <person name="Dewhirst F.E."/>
            <person name="Izard J."/>
            <person name="Young S.K."/>
            <person name="Zeng Q."/>
            <person name="Gargeya S."/>
            <person name="Fitzgerald M."/>
            <person name="Haas B."/>
            <person name="Abouelleil A."/>
            <person name="Alvarado L."/>
            <person name="Arachchi H.M."/>
            <person name="Berlin A."/>
            <person name="Chapman S.B."/>
            <person name="Gearin G."/>
            <person name="Goldberg J."/>
            <person name="Griggs A."/>
            <person name="Gujja S."/>
            <person name="Hansen M."/>
            <person name="Heiman D."/>
            <person name="Howarth C."/>
            <person name="Larimer J."/>
            <person name="Lui A."/>
            <person name="MacDonald P.J.P."/>
            <person name="McCowen C."/>
            <person name="Montmayeur A."/>
            <person name="Murphy C."/>
            <person name="Neiman D."/>
            <person name="Pearson M."/>
            <person name="Priest M."/>
            <person name="Roberts A."/>
            <person name="Saif S."/>
            <person name="Shea T."/>
            <person name="Sisk P."/>
            <person name="Stolte C."/>
            <person name="Sykes S."/>
            <person name="Wortman J."/>
            <person name="Nusbaum C."/>
            <person name="Birren B."/>
        </authorList>
    </citation>
    <scope>NUCLEOTIDE SEQUENCE [LARGE SCALE GENOMIC DNA]</scope>
    <source>
        <strain evidence="2">OTK</strain>
    </source>
</reference>